<accession>A0A916VPK4</accession>
<dbReference type="EMBL" id="BMKA01000002">
    <property type="protein sequence ID" value="GGA17130.1"/>
    <property type="molecule type" value="Genomic_DNA"/>
</dbReference>
<gene>
    <name evidence="2" type="ORF">GCM10011498_17130</name>
</gene>
<evidence type="ECO:0000256" key="1">
    <source>
        <dbReference type="SAM" id="SignalP"/>
    </source>
</evidence>
<dbReference type="PROSITE" id="PS51318">
    <property type="entry name" value="TAT"/>
    <property type="match status" value="1"/>
</dbReference>
<evidence type="ECO:0000313" key="3">
    <source>
        <dbReference type="Proteomes" id="UP000628017"/>
    </source>
</evidence>
<proteinExistence type="predicted"/>
<dbReference type="PIRSF" id="PIRSF028101">
    <property type="entry name" value="UCP028101"/>
    <property type="match status" value="1"/>
</dbReference>
<evidence type="ECO:0008006" key="4">
    <source>
        <dbReference type="Google" id="ProtNLM"/>
    </source>
</evidence>
<dbReference type="InterPro" id="IPR008311">
    <property type="entry name" value="UCP028101"/>
</dbReference>
<protein>
    <recommendedName>
        <fullName evidence="4">DUF1513 domain-containing protein</fullName>
    </recommendedName>
</protein>
<feature type="signal peptide" evidence="1">
    <location>
        <begin position="1"/>
        <end position="23"/>
    </location>
</feature>
<comment type="caution">
    <text evidence="2">The sequence shown here is derived from an EMBL/GenBank/DDBJ whole genome shotgun (WGS) entry which is preliminary data.</text>
</comment>
<evidence type="ECO:0000313" key="2">
    <source>
        <dbReference type="EMBL" id="GGA17130.1"/>
    </source>
</evidence>
<feature type="chain" id="PRO_5037564231" description="DUF1513 domain-containing protein" evidence="1">
    <location>
        <begin position="24"/>
        <end position="356"/>
    </location>
</feature>
<dbReference type="Pfam" id="PF07433">
    <property type="entry name" value="DUF1513"/>
    <property type="match status" value="1"/>
</dbReference>
<dbReference type="SUPFAM" id="SSF50969">
    <property type="entry name" value="YVTN repeat-like/Quinoprotein amine dehydrogenase"/>
    <property type="match status" value="1"/>
</dbReference>
<reference evidence="2" key="2">
    <citation type="submission" date="2020-09" db="EMBL/GenBank/DDBJ databases">
        <authorList>
            <person name="Sun Q."/>
            <person name="Zhou Y."/>
        </authorList>
    </citation>
    <scope>NUCLEOTIDE SEQUENCE</scope>
    <source>
        <strain evidence="2">CGMCC 1.15880</strain>
    </source>
</reference>
<organism evidence="2 3">
    <name type="scientific">Neptunicoccus cionae</name>
    <dbReference type="NCBI Taxonomy" id="2035344"/>
    <lineage>
        <taxon>Bacteria</taxon>
        <taxon>Pseudomonadati</taxon>
        <taxon>Pseudomonadota</taxon>
        <taxon>Alphaproteobacteria</taxon>
        <taxon>Rhodobacterales</taxon>
        <taxon>Paracoccaceae</taxon>
        <taxon>Neptunicoccus</taxon>
    </lineage>
</organism>
<sequence>MTSRRGFLAGLAAAGLAPRTTWASAGAPALLAAARTDTGAYVLCGLSAAGEVLFDIPLPDRGHAAAAHPHRAEAVAFARRPGRFAVILNCVNGAVLATLDAPNGRHFYGHGSFSQDGRYLFTTENDYEAGQGVIGVWDSAKDYRRVGEFGSGGVGPHEIKTLPSGDLVVANGGIETHPDAGRAKLNIPTMQSNLSYLSTQGSVIETVRLDPALHKNSIRHLDVSDDGLVAAGMQWQGDKGQVVPLIFTHKQGKAAGVLDLAPALYRRMNGYVGSIGIDHTGRQIAATSPRGGLVLTAELRGRVQDTSIDVYPDVCGVAFGPFGRMVTTGAGQVIGGLASTPNIYPKLHWDNHLVRI</sequence>
<keyword evidence="3" id="KW-1185">Reference proteome</keyword>
<dbReference type="AlphaFoldDB" id="A0A916VPK4"/>
<dbReference type="InterPro" id="IPR006311">
    <property type="entry name" value="TAT_signal"/>
</dbReference>
<dbReference type="Gene3D" id="2.130.10.10">
    <property type="entry name" value="YVTN repeat-like/Quinoprotein amine dehydrogenase"/>
    <property type="match status" value="1"/>
</dbReference>
<dbReference type="InterPro" id="IPR015943">
    <property type="entry name" value="WD40/YVTN_repeat-like_dom_sf"/>
</dbReference>
<keyword evidence="1" id="KW-0732">Signal</keyword>
<dbReference type="RefSeq" id="WP_188673396.1">
    <property type="nucleotide sequence ID" value="NZ_BMKA01000002.1"/>
</dbReference>
<dbReference type="InterPro" id="IPR011044">
    <property type="entry name" value="Quino_amine_DH_bsu"/>
</dbReference>
<reference evidence="2" key="1">
    <citation type="journal article" date="2014" name="Int. J. Syst. Evol. Microbiol.">
        <title>Complete genome sequence of Corynebacterium casei LMG S-19264T (=DSM 44701T), isolated from a smear-ripened cheese.</title>
        <authorList>
            <consortium name="US DOE Joint Genome Institute (JGI-PGF)"/>
            <person name="Walter F."/>
            <person name="Albersmeier A."/>
            <person name="Kalinowski J."/>
            <person name="Ruckert C."/>
        </authorList>
    </citation>
    <scope>NUCLEOTIDE SEQUENCE</scope>
    <source>
        <strain evidence="2">CGMCC 1.15880</strain>
    </source>
</reference>
<dbReference type="Proteomes" id="UP000628017">
    <property type="component" value="Unassembled WGS sequence"/>
</dbReference>
<name>A0A916VPK4_9RHOB</name>